<keyword evidence="2 8" id="KW-0813">Transport</keyword>
<evidence type="ECO:0000256" key="6">
    <source>
        <dbReference type="ARBA" id="ARBA00023136"/>
    </source>
</evidence>
<feature type="transmembrane region" description="Helical" evidence="8">
    <location>
        <begin position="136"/>
        <end position="159"/>
    </location>
</feature>
<name>A0A7M5WW99_9CNID</name>
<dbReference type="InterPro" id="IPR036458">
    <property type="entry name" value="Na:dicarbo_symporter_sf"/>
</dbReference>
<dbReference type="AlphaFoldDB" id="A0A7M5WW99"/>
<evidence type="ECO:0000256" key="9">
    <source>
        <dbReference type="SAM" id="MobiDB-lite"/>
    </source>
</evidence>
<organism evidence="10 11">
    <name type="scientific">Clytia hemisphaerica</name>
    <dbReference type="NCBI Taxonomy" id="252671"/>
    <lineage>
        <taxon>Eukaryota</taxon>
        <taxon>Metazoa</taxon>
        <taxon>Cnidaria</taxon>
        <taxon>Hydrozoa</taxon>
        <taxon>Hydroidolina</taxon>
        <taxon>Leptothecata</taxon>
        <taxon>Obeliida</taxon>
        <taxon>Clytiidae</taxon>
        <taxon>Clytia</taxon>
    </lineage>
</organism>
<evidence type="ECO:0000256" key="5">
    <source>
        <dbReference type="ARBA" id="ARBA00022989"/>
    </source>
</evidence>
<dbReference type="GO" id="GO:0005313">
    <property type="term" value="F:L-glutamate transmembrane transporter activity"/>
    <property type="evidence" value="ECO:0007669"/>
    <property type="project" value="TreeGrafter"/>
</dbReference>
<dbReference type="InterPro" id="IPR050746">
    <property type="entry name" value="DAACS"/>
</dbReference>
<dbReference type="PROSITE" id="PS00713">
    <property type="entry name" value="NA_DICARBOXYL_SYMP_1"/>
    <property type="match status" value="1"/>
</dbReference>
<accession>A0A7M5WW99</accession>
<keyword evidence="5 8" id="KW-1133">Transmembrane helix</keyword>
<dbReference type="PRINTS" id="PR00173">
    <property type="entry name" value="EDTRNSPORT"/>
</dbReference>
<dbReference type="EnsemblMetazoa" id="CLYHEMT013808.1">
    <property type="protein sequence ID" value="CLYHEMP013808.1"/>
    <property type="gene ID" value="CLYHEMG013808"/>
</dbReference>
<evidence type="ECO:0000256" key="7">
    <source>
        <dbReference type="ARBA" id="ARBA00023180"/>
    </source>
</evidence>
<feature type="transmembrane region" description="Helical" evidence="8">
    <location>
        <begin position="356"/>
        <end position="382"/>
    </location>
</feature>
<dbReference type="SUPFAM" id="SSF118215">
    <property type="entry name" value="Proton glutamate symport protein"/>
    <property type="match status" value="1"/>
</dbReference>
<keyword evidence="11" id="KW-1185">Reference proteome</keyword>
<reference evidence="10" key="1">
    <citation type="submission" date="2021-01" db="UniProtKB">
        <authorList>
            <consortium name="EnsemblMetazoa"/>
        </authorList>
    </citation>
    <scope>IDENTIFICATION</scope>
</reference>
<dbReference type="GO" id="GO:0005886">
    <property type="term" value="C:plasma membrane"/>
    <property type="evidence" value="ECO:0007669"/>
    <property type="project" value="TreeGrafter"/>
</dbReference>
<dbReference type="InterPro" id="IPR018107">
    <property type="entry name" value="Na-dicarboxylate_symporter_CS"/>
</dbReference>
<evidence type="ECO:0000256" key="1">
    <source>
        <dbReference type="ARBA" id="ARBA00004141"/>
    </source>
</evidence>
<feature type="transmembrane region" description="Helical" evidence="8">
    <location>
        <begin position="100"/>
        <end position="124"/>
    </location>
</feature>
<dbReference type="InterPro" id="IPR001991">
    <property type="entry name" value="Na-dicarboxylate_symporter"/>
</dbReference>
<dbReference type="OrthoDB" id="5877963at2759"/>
<keyword evidence="6 8" id="KW-0472">Membrane</keyword>
<dbReference type="EnsemblMetazoa" id="CLYHEMT013808.2">
    <property type="protein sequence ID" value="CLYHEMP013808.2"/>
    <property type="gene ID" value="CLYHEMG013808"/>
</dbReference>
<keyword evidence="7" id="KW-0325">Glycoprotein</keyword>
<dbReference type="Pfam" id="PF00375">
    <property type="entry name" value="SDF"/>
    <property type="match status" value="1"/>
</dbReference>
<dbReference type="PROSITE" id="PS00714">
    <property type="entry name" value="NA_DICARBOXYL_SYMP_2"/>
    <property type="match status" value="1"/>
</dbReference>
<dbReference type="RefSeq" id="XP_066934070.1">
    <property type="nucleotide sequence ID" value="XM_067077969.1"/>
</dbReference>
<evidence type="ECO:0000256" key="4">
    <source>
        <dbReference type="ARBA" id="ARBA00022847"/>
    </source>
</evidence>
<dbReference type="PANTHER" id="PTHR11958:SF63">
    <property type="entry name" value="AMINO ACID TRANSPORTER"/>
    <property type="match status" value="1"/>
</dbReference>
<feature type="transmembrane region" description="Helical" evidence="8">
    <location>
        <begin position="57"/>
        <end position="80"/>
    </location>
</feature>
<feature type="transmembrane region" description="Helical" evidence="8">
    <location>
        <begin position="312"/>
        <end position="336"/>
    </location>
</feature>
<dbReference type="GO" id="GO:0015501">
    <property type="term" value="F:glutamate:sodium symporter activity"/>
    <property type="evidence" value="ECO:0007669"/>
    <property type="project" value="TreeGrafter"/>
</dbReference>
<evidence type="ECO:0000256" key="8">
    <source>
        <dbReference type="RuleBase" id="RU361216"/>
    </source>
</evidence>
<evidence type="ECO:0000313" key="10">
    <source>
        <dbReference type="EnsemblMetazoa" id="CLYHEMP013808.2"/>
    </source>
</evidence>
<protein>
    <recommendedName>
        <fullName evidence="8">Amino acid transporter</fullName>
    </recommendedName>
</protein>
<keyword evidence="4 8" id="KW-0769">Symport</keyword>
<dbReference type="PANTHER" id="PTHR11958">
    <property type="entry name" value="SODIUM/DICARBOXYLATE SYMPORTER-RELATED"/>
    <property type="match status" value="1"/>
</dbReference>
<dbReference type="Proteomes" id="UP000594262">
    <property type="component" value="Unplaced"/>
</dbReference>
<dbReference type="Gene3D" id="1.10.3860.10">
    <property type="entry name" value="Sodium:dicarboxylate symporter"/>
    <property type="match status" value="1"/>
</dbReference>
<dbReference type="GO" id="GO:0015175">
    <property type="term" value="F:neutral L-amino acid transmembrane transporter activity"/>
    <property type="evidence" value="ECO:0007669"/>
    <property type="project" value="TreeGrafter"/>
</dbReference>
<sequence length="587" mass="64892">MGKSEDKGLLNRGGGETINLRETSPEGSLCKDGGESSTSSLNDNAPWYIRFWRREKLMIFIIIGVCLGFLVGISCNKPIQNLDQPIRKNVLLILGFPGELLMRMLKMLILPLIVSSLIVGLAELDQRASGRLGKRAVLYYMGTTMCAVILGIILVVAIYPGGNKQEAEGEKEDKRVRPLDSFLDLIRNMFPDNLVKACIAQLVTGVKFEKHDERTTVWSSNETLADQMNWNHWEVNQTALQNQTNSEWKYLTYQSVLNGTNVTMVKEWREVKMPDKPSDKGSTNVLGLVVFSIVVGLMLGKMGKKGRVFVDWMIVLNDIVMELVGWVMWYSPIGIWSLISAKFASMNDIEGTFEKLALYMVTVIVGLIIHSFLVLPAIFAVVTRKNPFRFATGLIKALLTAFGTSSSSATLPVTFSCLEDNLRVDKRVTRFVLPIGATINMDGTALYEAVGAIFIAQNSGLDLDFGQYVAVSLTATLASIGAAGIPQAGLVTMLIVLQTIGLPEDAVTLILAVDWFLDRVRTTVNVLGDAYGAGIVHHLSQRELQQMDEDQKALDEVHRVEEGFENFTGKHDENPPNMNMYNGLTAL</sequence>
<feature type="transmembrane region" description="Helical" evidence="8">
    <location>
        <begin position="281"/>
        <end position="300"/>
    </location>
</feature>
<evidence type="ECO:0000313" key="11">
    <source>
        <dbReference type="Proteomes" id="UP000594262"/>
    </source>
</evidence>
<comment type="subcellular location">
    <subcellularLocation>
        <location evidence="1 8">Membrane</location>
        <topology evidence="1 8">Multi-pass membrane protein</topology>
    </subcellularLocation>
</comment>
<evidence type="ECO:0000256" key="2">
    <source>
        <dbReference type="ARBA" id="ARBA00022448"/>
    </source>
</evidence>
<proteinExistence type="inferred from homology"/>
<comment type="similarity">
    <text evidence="8">Belongs to the dicarboxylate/amino acid:cation symporter (DAACS) (TC 2.A.23) family.</text>
</comment>
<keyword evidence="3 8" id="KW-0812">Transmembrane</keyword>
<feature type="region of interest" description="Disordered" evidence="9">
    <location>
        <begin position="1"/>
        <end position="40"/>
    </location>
</feature>
<dbReference type="GeneID" id="136821757"/>
<evidence type="ECO:0000256" key="3">
    <source>
        <dbReference type="ARBA" id="ARBA00022692"/>
    </source>
</evidence>